<feature type="compositionally biased region" description="Low complexity" evidence="1">
    <location>
        <begin position="15"/>
        <end position="77"/>
    </location>
</feature>
<feature type="transmembrane region" description="Helical" evidence="2">
    <location>
        <begin position="221"/>
        <end position="243"/>
    </location>
</feature>
<feature type="region of interest" description="Disordered" evidence="1">
    <location>
        <begin position="160"/>
        <end position="187"/>
    </location>
</feature>
<keyword evidence="4" id="KW-1185">Reference proteome</keyword>
<sequence>MITPADPESSRQPDSAQDGPAGASAGADRAAAVARASAAGEAASAAGAPSTPESGAAAVAAGPSAAGQAAAAGLPHAEPSDTEPVVAEEPGPVSPPGLVSDPDPDPDSGSDPDPDSAVDPDRDSTVDSGPGTDSADRQAAADPTGLDVVPESAATDAAAVPHLSTPDSCAVPDPDGDTPPPPAPGVPVEVSVATGLLGVGLVLQLIVPVQTLLAGVPADHWGPVALALFQWFGFLAVYAFFAVSAYRGAHWARILLLVLAAVAVFGFLADMAERVFGLAAILHCVAVLLLFLPGARAHFASDDHPPR</sequence>
<evidence type="ECO:0000256" key="2">
    <source>
        <dbReference type="SAM" id="Phobius"/>
    </source>
</evidence>
<name>A0AAC9L902_9PSEU</name>
<dbReference type="KEGG" id="acad:UA74_02340"/>
<feature type="transmembrane region" description="Helical" evidence="2">
    <location>
        <begin position="250"/>
        <end position="269"/>
    </location>
</feature>
<feature type="transmembrane region" description="Helical" evidence="2">
    <location>
        <begin position="190"/>
        <end position="209"/>
    </location>
</feature>
<dbReference type="Proteomes" id="UP000185511">
    <property type="component" value="Chromosome"/>
</dbReference>
<gene>
    <name evidence="3" type="ORF">UA74_02340</name>
</gene>
<proteinExistence type="predicted"/>
<keyword evidence="2" id="KW-0472">Membrane</keyword>
<feature type="compositionally biased region" description="Acidic residues" evidence="1">
    <location>
        <begin position="102"/>
        <end position="118"/>
    </location>
</feature>
<accession>A0AAC9L902</accession>
<keyword evidence="2" id="KW-1133">Transmembrane helix</keyword>
<feature type="region of interest" description="Disordered" evidence="1">
    <location>
        <begin position="1"/>
        <end position="145"/>
    </location>
</feature>
<keyword evidence="2" id="KW-0812">Transmembrane</keyword>
<feature type="transmembrane region" description="Helical" evidence="2">
    <location>
        <begin position="275"/>
        <end position="292"/>
    </location>
</feature>
<protein>
    <submittedName>
        <fullName evidence="3">Uncharacterized protein</fullName>
    </submittedName>
</protein>
<evidence type="ECO:0000313" key="3">
    <source>
        <dbReference type="EMBL" id="APU12555.1"/>
    </source>
</evidence>
<dbReference type="AlphaFoldDB" id="A0AAC9L902"/>
<evidence type="ECO:0000313" key="4">
    <source>
        <dbReference type="Proteomes" id="UP000185511"/>
    </source>
</evidence>
<reference evidence="4" key="1">
    <citation type="submission" date="2016-06" db="EMBL/GenBank/DDBJ databases">
        <title>Complete genome sequence of Actinoalloteichus fjordicus DSM 46855 (=ADI127-17), type strain of the new species Actinoalloteichus fjordicus.</title>
        <authorList>
            <person name="Ruckert C."/>
            <person name="Nouioui I."/>
            <person name="Willmese J."/>
            <person name="van Wezel G."/>
            <person name="Klenk H.-P."/>
            <person name="Kalinowski J."/>
            <person name="Zotchev S.B."/>
        </authorList>
    </citation>
    <scope>NUCLEOTIDE SEQUENCE [LARGE SCALE GENOMIC DNA]</scope>
    <source>
        <strain evidence="4">ADI127-7</strain>
    </source>
</reference>
<dbReference type="EMBL" id="CP016076">
    <property type="protein sequence ID" value="APU12555.1"/>
    <property type="molecule type" value="Genomic_DNA"/>
</dbReference>
<evidence type="ECO:0000256" key="1">
    <source>
        <dbReference type="SAM" id="MobiDB-lite"/>
    </source>
</evidence>
<organism evidence="3 4">
    <name type="scientific">Actinoalloteichus fjordicus</name>
    <dbReference type="NCBI Taxonomy" id="1612552"/>
    <lineage>
        <taxon>Bacteria</taxon>
        <taxon>Bacillati</taxon>
        <taxon>Actinomycetota</taxon>
        <taxon>Actinomycetes</taxon>
        <taxon>Pseudonocardiales</taxon>
        <taxon>Pseudonocardiaceae</taxon>
        <taxon>Actinoalloteichus</taxon>
    </lineage>
</organism>